<evidence type="ECO:0000313" key="2">
    <source>
        <dbReference type="Proteomes" id="UP000790347"/>
    </source>
</evidence>
<proteinExistence type="predicted"/>
<accession>A0A922HQB8</accession>
<gene>
    <name evidence="1" type="ORF">DERF_012990</name>
</gene>
<protein>
    <submittedName>
        <fullName evidence="1">Uncharacterized protein</fullName>
    </submittedName>
</protein>
<evidence type="ECO:0000313" key="1">
    <source>
        <dbReference type="EMBL" id="KAH9496969.1"/>
    </source>
</evidence>
<sequence length="65" mass="7372">MQSLLCYYGKEPSLQHASGPSVKCNRAKADFDFTPGLKGYGRTWLCYKNRRKQSVESPCSRTPNN</sequence>
<keyword evidence="2" id="KW-1185">Reference proteome</keyword>
<organism evidence="1 2">
    <name type="scientific">Dermatophagoides farinae</name>
    <name type="common">American house dust mite</name>
    <dbReference type="NCBI Taxonomy" id="6954"/>
    <lineage>
        <taxon>Eukaryota</taxon>
        <taxon>Metazoa</taxon>
        <taxon>Ecdysozoa</taxon>
        <taxon>Arthropoda</taxon>
        <taxon>Chelicerata</taxon>
        <taxon>Arachnida</taxon>
        <taxon>Acari</taxon>
        <taxon>Acariformes</taxon>
        <taxon>Sarcoptiformes</taxon>
        <taxon>Astigmata</taxon>
        <taxon>Psoroptidia</taxon>
        <taxon>Analgoidea</taxon>
        <taxon>Pyroglyphidae</taxon>
        <taxon>Dermatophagoidinae</taxon>
        <taxon>Dermatophagoides</taxon>
    </lineage>
</organism>
<dbReference type="EMBL" id="ASGP02000007">
    <property type="protein sequence ID" value="KAH9496969.1"/>
    <property type="molecule type" value="Genomic_DNA"/>
</dbReference>
<reference evidence="1" key="1">
    <citation type="submission" date="2013-05" db="EMBL/GenBank/DDBJ databases">
        <authorList>
            <person name="Yim A.K.Y."/>
            <person name="Chan T.F."/>
            <person name="Ji K.M."/>
            <person name="Liu X.Y."/>
            <person name="Zhou J.W."/>
            <person name="Li R.Q."/>
            <person name="Yang K.Y."/>
            <person name="Li J."/>
            <person name="Li M."/>
            <person name="Law P.T.W."/>
            <person name="Wu Y.L."/>
            <person name="Cai Z.L."/>
            <person name="Qin H."/>
            <person name="Bao Y."/>
            <person name="Leung R.K.K."/>
            <person name="Ng P.K.S."/>
            <person name="Zou J."/>
            <person name="Zhong X.J."/>
            <person name="Ran P.X."/>
            <person name="Zhong N.S."/>
            <person name="Liu Z.G."/>
            <person name="Tsui S.K.W."/>
        </authorList>
    </citation>
    <scope>NUCLEOTIDE SEQUENCE</scope>
    <source>
        <strain evidence="1">Derf</strain>
        <tissue evidence="1">Whole organism</tissue>
    </source>
</reference>
<name>A0A922HQB8_DERFA</name>
<dbReference type="Proteomes" id="UP000790347">
    <property type="component" value="Unassembled WGS sequence"/>
</dbReference>
<reference evidence="1" key="2">
    <citation type="journal article" date="2022" name="Res Sq">
        <title>Comparative Genomics Reveals Insights into the Divergent Evolution of Astigmatic Mites and Household Pest Adaptations.</title>
        <authorList>
            <person name="Xiong Q."/>
            <person name="Wan A.T.-Y."/>
            <person name="Liu X.-Y."/>
            <person name="Fung C.S.-H."/>
            <person name="Xiao X."/>
            <person name="Malainual N."/>
            <person name="Hou J."/>
            <person name="Wang L."/>
            <person name="Wang M."/>
            <person name="Yang K."/>
            <person name="Cui Y."/>
            <person name="Leung E."/>
            <person name="Nong W."/>
            <person name="Shin S.-K."/>
            <person name="Au S."/>
            <person name="Jeong K.Y."/>
            <person name="Chew F.T."/>
            <person name="Hui J."/>
            <person name="Leung T.F."/>
            <person name="Tungtrongchitr A."/>
            <person name="Zhong N."/>
            <person name="Liu Z."/>
            <person name="Tsui S."/>
        </authorList>
    </citation>
    <scope>NUCLEOTIDE SEQUENCE</scope>
    <source>
        <strain evidence="1">Derf</strain>
        <tissue evidence="1">Whole organism</tissue>
    </source>
</reference>
<dbReference type="AlphaFoldDB" id="A0A922HQB8"/>
<comment type="caution">
    <text evidence="1">The sequence shown here is derived from an EMBL/GenBank/DDBJ whole genome shotgun (WGS) entry which is preliminary data.</text>
</comment>